<organism evidence="2 3">
    <name type="scientific">Streptomyces endocoffeicus</name>
    <dbReference type="NCBI Taxonomy" id="2898945"/>
    <lineage>
        <taxon>Bacteria</taxon>
        <taxon>Bacillati</taxon>
        <taxon>Actinomycetota</taxon>
        <taxon>Actinomycetes</taxon>
        <taxon>Kitasatosporales</taxon>
        <taxon>Streptomycetaceae</taxon>
        <taxon>Streptomyces</taxon>
    </lineage>
</organism>
<keyword evidence="1" id="KW-0472">Membrane</keyword>
<evidence type="ECO:0000313" key="2">
    <source>
        <dbReference type="EMBL" id="MBL1120584.1"/>
    </source>
</evidence>
<accession>A0ABS1Q7Q5</accession>
<proteinExistence type="predicted"/>
<evidence type="ECO:0000256" key="1">
    <source>
        <dbReference type="SAM" id="Phobius"/>
    </source>
</evidence>
<dbReference type="EMBL" id="JAERRG010000055">
    <property type="protein sequence ID" value="MBL1120584.1"/>
    <property type="molecule type" value="Genomic_DNA"/>
</dbReference>
<name>A0ABS1Q7Q5_9ACTN</name>
<reference evidence="2 3" key="1">
    <citation type="submission" date="2021-01" db="EMBL/GenBank/DDBJ databases">
        <title>WGS of actinomycetes isolated from Thailand.</title>
        <authorList>
            <person name="Thawai C."/>
        </authorList>
    </citation>
    <scope>NUCLEOTIDE SEQUENCE [LARGE SCALE GENOMIC DNA]</scope>
    <source>
        <strain evidence="2 3">CA3R110</strain>
    </source>
</reference>
<comment type="caution">
    <text evidence="2">The sequence shown here is derived from an EMBL/GenBank/DDBJ whole genome shotgun (WGS) entry which is preliminary data.</text>
</comment>
<dbReference type="Proteomes" id="UP000621510">
    <property type="component" value="Unassembled WGS sequence"/>
</dbReference>
<dbReference type="RefSeq" id="WP_201858365.1">
    <property type="nucleotide sequence ID" value="NZ_JAERRG010000055.1"/>
</dbReference>
<evidence type="ECO:0000313" key="3">
    <source>
        <dbReference type="Proteomes" id="UP000621510"/>
    </source>
</evidence>
<gene>
    <name evidence="2" type="ORF">JK364_51100</name>
</gene>
<keyword evidence="1" id="KW-1133">Transmembrane helix</keyword>
<feature type="transmembrane region" description="Helical" evidence="1">
    <location>
        <begin position="499"/>
        <end position="520"/>
    </location>
</feature>
<sequence length="526" mass="56794">MADQYSVRALSYDQLTSAERELSDAFPMGRQVDLRTGVPEDDRVAEGGQWGPGRTVRAAVIVALLQGANTAQSGAIACLRLAGGRISGRLNLAGAQIAHVLWFEDCWFEEGVDLSGASTQSIVIVASRVPGLEAGLTRVEGRIDLRRSRLESGSASPLHRKVTALSLINAHVSGAVNLNGAGIAAPEEWAVSAGGLVAEGGVYCQGGFVAHGELRFMEAQLPGGLHMRGALLKRPGQRGVALVLDNAVASTLDFSDRFTANGIVRLWGARVSDNVTFEGAVLNGPRDGQGPSLTASRMQSADFDFALARSPSGAVDLRGAQVSHLHDSRHSWPDVVELDGFVYGSIQRDEAGERREAVRQRDSVAHRVAWIRRSPGYSPQPYEQLASWYRKAGHDDDARRVLLAKQRHRRQTLHPAARVWGHLLDATVGYGYRPWLAGIWLLALTLLGTLSFGSHSPNPVKQGESAPFQPLVYTLDLLIPIGGPGQRTAWYWSNDSLQWLAYLLTAFGWVLATAVIAGVTRTLQKS</sequence>
<keyword evidence="3" id="KW-1185">Reference proteome</keyword>
<keyword evidence="1" id="KW-0812">Transmembrane</keyword>
<protein>
    <submittedName>
        <fullName evidence="2">Oxidoreductase</fullName>
    </submittedName>
</protein>